<dbReference type="InterPro" id="IPR058248">
    <property type="entry name" value="Lxx211020-like"/>
</dbReference>
<dbReference type="STRING" id="1123392.GCA_000376425_02183"/>
<feature type="chain" id="PRO_5007125615" evidence="1">
    <location>
        <begin position="26"/>
        <end position="158"/>
    </location>
</feature>
<dbReference type="SUPFAM" id="SSF110087">
    <property type="entry name" value="DR1885-like metal-binding protein"/>
    <property type="match status" value="1"/>
</dbReference>
<organism evidence="2 3">
    <name type="scientific">Thiobacillus denitrificans</name>
    <dbReference type="NCBI Taxonomy" id="36861"/>
    <lineage>
        <taxon>Bacteria</taxon>
        <taxon>Pseudomonadati</taxon>
        <taxon>Pseudomonadota</taxon>
        <taxon>Betaproteobacteria</taxon>
        <taxon>Nitrosomonadales</taxon>
        <taxon>Thiobacillaceae</taxon>
        <taxon>Thiobacillus</taxon>
    </lineage>
</organism>
<dbReference type="Gene3D" id="2.60.40.1890">
    <property type="entry name" value="PCu(A)C copper chaperone"/>
    <property type="match status" value="1"/>
</dbReference>
<dbReference type="Pfam" id="PF04314">
    <property type="entry name" value="PCuAC"/>
    <property type="match status" value="1"/>
</dbReference>
<proteinExistence type="predicted"/>
<reference evidence="2 3" key="1">
    <citation type="journal article" date="2015" name="Appl. Environ. Microbiol.">
        <title>Aerobic and Anaerobic Thiosulfate Oxidation by a Cold-Adapted, Subglacial Chemoautotroph.</title>
        <authorList>
            <person name="Harrold Z.R."/>
            <person name="Skidmore M.L."/>
            <person name="Hamilton T.L."/>
            <person name="Desch L."/>
            <person name="Amada K."/>
            <person name="van Gelder W."/>
            <person name="Glover K."/>
            <person name="Roden E.E."/>
            <person name="Boyd E.S."/>
        </authorList>
    </citation>
    <scope>NUCLEOTIDE SEQUENCE [LARGE SCALE GENOMIC DNA]</scope>
    <source>
        <strain evidence="2 3">RG</strain>
    </source>
</reference>
<protein>
    <submittedName>
        <fullName evidence="2">Membrane protein</fullName>
    </submittedName>
</protein>
<gene>
    <name evidence="2" type="ORF">ABW22_15505</name>
</gene>
<dbReference type="EMBL" id="LDUG01000053">
    <property type="protein sequence ID" value="KVW92773.1"/>
    <property type="molecule type" value="Genomic_DNA"/>
</dbReference>
<keyword evidence="3" id="KW-1185">Reference proteome</keyword>
<dbReference type="AlphaFoldDB" id="A0A106BIP3"/>
<dbReference type="PANTHER" id="PTHR36302">
    <property type="entry name" value="BLR7088 PROTEIN"/>
    <property type="match status" value="1"/>
</dbReference>
<sequence length="158" mass="17068">MEKKMNLKVLMLAAVGALTMQSAWAATISVSDAWARATMPGQKVSGAYMRIQSDADARLVSASSPAVPRVEMHEMRMDGDVMRMREVKAIDLPKGKTVSLEPGGFHIMLMNLPQPIAAGDVIPLILTVESGGKRQTVEVKAEARAPMGGAMPMQHHHH</sequence>
<evidence type="ECO:0000313" key="2">
    <source>
        <dbReference type="EMBL" id="KVW92773.1"/>
    </source>
</evidence>
<comment type="caution">
    <text evidence="2">The sequence shown here is derived from an EMBL/GenBank/DDBJ whole genome shotgun (WGS) entry which is preliminary data.</text>
</comment>
<name>A0A106BIP3_THIDE</name>
<dbReference type="InterPro" id="IPR007410">
    <property type="entry name" value="LpqE-like"/>
</dbReference>
<evidence type="ECO:0000256" key="1">
    <source>
        <dbReference type="SAM" id="SignalP"/>
    </source>
</evidence>
<dbReference type="Proteomes" id="UP000064243">
    <property type="component" value="Unassembled WGS sequence"/>
</dbReference>
<accession>A0A106BIP3</accession>
<feature type="signal peptide" evidence="1">
    <location>
        <begin position="1"/>
        <end position="25"/>
    </location>
</feature>
<dbReference type="InterPro" id="IPR036182">
    <property type="entry name" value="PCuAC_sf"/>
</dbReference>
<evidence type="ECO:0000313" key="3">
    <source>
        <dbReference type="Proteomes" id="UP000064243"/>
    </source>
</evidence>
<keyword evidence="1" id="KW-0732">Signal</keyword>
<dbReference type="PATRIC" id="fig|36861.3.peg.2953"/>
<dbReference type="PANTHER" id="PTHR36302:SF1">
    <property type="entry name" value="COPPER CHAPERONE PCU(A)C"/>
    <property type="match status" value="1"/>
</dbReference>